<keyword evidence="4" id="KW-0058">Aromatic hydrocarbons catabolism</keyword>
<dbReference type="PANTHER" id="PTHR43756:SF1">
    <property type="entry name" value="3-PHENYLPROPIONATE_CINNAMIC ACID DIOXYGENASE SUBUNIT ALPHA"/>
    <property type="match status" value="1"/>
</dbReference>
<evidence type="ECO:0000256" key="8">
    <source>
        <dbReference type="ARBA" id="ARBA00023014"/>
    </source>
</evidence>
<dbReference type="Gene3D" id="3.90.380.10">
    <property type="entry name" value="Naphthalene 1,2-dioxygenase Alpha Subunit, Chain A, domain 1"/>
    <property type="match status" value="1"/>
</dbReference>
<keyword evidence="8" id="KW-0411">Iron-sulfur</keyword>
<dbReference type="GO" id="GO:0051537">
    <property type="term" value="F:2 iron, 2 sulfur cluster binding"/>
    <property type="evidence" value="ECO:0007669"/>
    <property type="project" value="UniProtKB-KW"/>
</dbReference>
<keyword evidence="9" id="KW-0520">NAD</keyword>
<dbReference type="PROSITE" id="PS00570">
    <property type="entry name" value="RING_HYDROXYL_ALPHA"/>
    <property type="match status" value="1"/>
</dbReference>
<protein>
    <submittedName>
        <fullName evidence="11">Rieske 2Fe-2S domain-containing protein</fullName>
    </submittedName>
</protein>
<dbReference type="InterPro" id="IPR001663">
    <property type="entry name" value="Rng_hydr_dOase-A"/>
</dbReference>
<dbReference type="Pfam" id="PF00355">
    <property type="entry name" value="Rieske"/>
    <property type="match status" value="1"/>
</dbReference>
<evidence type="ECO:0000259" key="10">
    <source>
        <dbReference type="PROSITE" id="PS51296"/>
    </source>
</evidence>
<comment type="similarity">
    <text evidence="1">Belongs to the bacterial ring-hydroxylating dioxygenase alpha subunit family.</text>
</comment>
<evidence type="ECO:0000256" key="9">
    <source>
        <dbReference type="ARBA" id="ARBA00023027"/>
    </source>
</evidence>
<dbReference type="GO" id="GO:0004497">
    <property type="term" value="F:monooxygenase activity"/>
    <property type="evidence" value="ECO:0007669"/>
    <property type="project" value="UniProtKB-ARBA"/>
</dbReference>
<dbReference type="InterPro" id="IPR036922">
    <property type="entry name" value="Rieske_2Fe-2S_sf"/>
</dbReference>
<evidence type="ECO:0000256" key="7">
    <source>
        <dbReference type="ARBA" id="ARBA00023004"/>
    </source>
</evidence>
<keyword evidence="6" id="KW-0560">Oxidoreductase</keyword>
<dbReference type="InterPro" id="IPR015881">
    <property type="entry name" value="ARHD_Rieske_2Fe_2S"/>
</dbReference>
<dbReference type="Pfam" id="PF00848">
    <property type="entry name" value="Ring_hydroxyl_A"/>
    <property type="match status" value="1"/>
</dbReference>
<name>A0A6L7GUS7_9ACTN</name>
<accession>A0A6L7GUS7</accession>
<reference evidence="11 12" key="1">
    <citation type="submission" date="2019-11" db="EMBL/GenBank/DDBJ databases">
        <title>Gordonia sp. nov., a novel actinobacterium isolated from mangrove soil in Hainan.</title>
        <authorList>
            <person name="Huang X."/>
            <person name="Xie Y."/>
            <person name="Chu X."/>
            <person name="Xiao K."/>
        </authorList>
    </citation>
    <scope>NUCLEOTIDE SEQUENCE [LARGE SCALE GENOMIC DNA]</scope>
    <source>
        <strain evidence="11 12">HNM0687</strain>
    </source>
</reference>
<gene>
    <name evidence="11" type="ORF">GIY30_15780</name>
</gene>
<dbReference type="GO" id="GO:0051213">
    <property type="term" value="F:dioxygenase activity"/>
    <property type="evidence" value="ECO:0007669"/>
    <property type="project" value="UniProtKB-KW"/>
</dbReference>
<dbReference type="CDD" id="cd08881">
    <property type="entry name" value="RHO_alpha_C_NDO-like"/>
    <property type="match status" value="1"/>
</dbReference>
<evidence type="ECO:0000256" key="2">
    <source>
        <dbReference type="ARBA" id="ARBA00022714"/>
    </source>
</evidence>
<dbReference type="RefSeq" id="WP_160902991.1">
    <property type="nucleotide sequence ID" value="NZ_CP102850.1"/>
</dbReference>
<evidence type="ECO:0000256" key="3">
    <source>
        <dbReference type="ARBA" id="ARBA00022723"/>
    </source>
</evidence>
<evidence type="ECO:0000256" key="5">
    <source>
        <dbReference type="ARBA" id="ARBA00022964"/>
    </source>
</evidence>
<sequence>MTRDINDQLQELVDWENGLIGPEIFINDDIYRRELEQVFGRAWLFIAHDSMLPKPGDFVNTYMGGDPVLAIRQKDGSVRVFLNACRHRGMKICRAEDGNARNFMCTYHGWTYNTAGELINVPNLDTAYFNDLDQKRWGLVEVAQIDQYKGMWFATFDENAVPLTDFLGDMTYYIDSWVDRTPGGIEMLPGVIKWTIHGNWKLGAEQFGGDGYHAIITHASSLGTFDPGFLRDIQGIEFASRQGHGYSMIFDRMTRFADDPLGRYNSDQFDARLERLGEDRANTVGNFTVFPNLSGLPGSANLRVWHPKGPNEFEIWSWTIVDADAPEEVKRAQRTSAAFTEGAAGVVETDDGENWDLIGQMLDRGTQTRKMAWNYQMGHGHETDHDPVYPGRVLRNYFGEGPQRTFYRRWLEFMTSEEWPVAPAVEPERHEHEATAMGAGIGPRAAAIMKGVANADNR</sequence>
<dbReference type="InterPro" id="IPR043266">
    <property type="entry name" value="RHO_NdoB-like_C"/>
</dbReference>
<dbReference type="EMBL" id="WMBR01000004">
    <property type="protein sequence ID" value="MXP22801.1"/>
    <property type="molecule type" value="Genomic_DNA"/>
</dbReference>
<keyword evidence="2" id="KW-0001">2Fe-2S</keyword>
<dbReference type="Gene3D" id="2.102.10.10">
    <property type="entry name" value="Rieske [2Fe-2S] iron-sulphur domain"/>
    <property type="match status" value="1"/>
</dbReference>
<dbReference type="GO" id="GO:0016705">
    <property type="term" value="F:oxidoreductase activity, acting on paired donors, with incorporation or reduction of molecular oxygen"/>
    <property type="evidence" value="ECO:0007669"/>
    <property type="project" value="UniProtKB-ARBA"/>
</dbReference>
<dbReference type="SUPFAM" id="SSF50022">
    <property type="entry name" value="ISP domain"/>
    <property type="match status" value="1"/>
</dbReference>
<feature type="domain" description="Rieske" evidence="10">
    <location>
        <begin position="43"/>
        <end position="122"/>
    </location>
</feature>
<evidence type="ECO:0000313" key="12">
    <source>
        <dbReference type="Proteomes" id="UP000475545"/>
    </source>
</evidence>
<dbReference type="PRINTS" id="PR00090">
    <property type="entry name" value="RNGDIOXGNASE"/>
</dbReference>
<dbReference type="AlphaFoldDB" id="A0A6L7GUS7"/>
<dbReference type="PANTHER" id="PTHR43756">
    <property type="entry name" value="CHOLINE MONOOXYGENASE, CHLOROPLASTIC"/>
    <property type="match status" value="1"/>
</dbReference>
<evidence type="ECO:0000256" key="6">
    <source>
        <dbReference type="ARBA" id="ARBA00023002"/>
    </source>
</evidence>
<dbReference type="Proteomes" id="UP000475545">
    <property type="component" value="Unassembled WGS sequence"/>
</dbReference>
<keyword evidence="5" id="KW-0223">Dioxygenase</keyword>
<dbReference type="SUPFAM" id="SSF55961">
    <property type="entry name" value="Bet v1-like"/>
    <property type="match status" value="1"/>
</dbReference>
<keyword evidence="3" id="KW-0479">Metal-binding</keyword>
<dbReference type="InterPro" id="IPR015879">
    <property type="entry name" value="Ring_hydroxy_dOase_asu_C_dom"/>
</dbReference>
<dbReference type="GO" id="GO:0005506">
    <property type="term" value="F:iron ion binding"/>
    <property type="evidence" value="ECO:0007669"/>
    <property type="project" value="InterPro"/>
</dbReference>
<dbReference type="PROSITE" id="PS51296">
    <property type="entry name" value="RIESKE"/>
    <property type="match status" value="1"/>
</dbReference>
<evidence type="ECO:0000313" key="11">
    <source>
        <dbReference type="EMBL" id="MXP22801.1"/>
    </source>
</evidence>
<proteinExistence type="inferred from homology"/>
<evidence type="ECO:0000256" key="1">
    <source>
        <dbReference type="ARBA" id="ARBA00008751"/>
    </source>
</evidence>
<evidence type="ECO:0000256" key="4">
    <source>
        <dbReference type="ARBA" id="ARBA00022797"/>
    </source>
</evidence>
<organism evidence="11 12">
    <name type="scientific">Gordonia mangrovi</name>
    <dbReference type="NCBI Taxonomy" id="2665643"/>
    <lineage>
        <taxon>Bacteria</taxon>
        <taxon>Bacillati</taxon>
        <taxon>Actinomycetota</taxon>
        <taxon>Actinomycetes</taxon>
        <taxon>Mycobacteriales</taxon>
        <taxon>Gordoniaceae</taxon>
        <taxon>Gordonia</taxon>
    </lineage>
</organism>
<dbReference type="InterPro" id="IPR017941">
    <property type="entry name" value="Rieske_2Fe-2S"/>
</dbReference>
<keyword evidence="12" id="KW-1185">Reference proteome</keyword>
<comment type="caution">
    <text evidence="11">The sequence shown here is derived from an EMBL/GenBank/DDBJ whole genome shotgun (WGS) entry which is preliminary data.</text>
</comment>
<keyword evidence="7" id="KW-0408">Iron</keyword>